<keyword evidence="5" id="KW-0472">Membrane</keyword>
<protein>
    <submittedName>
        <fullName evidence="7">Magnesium and cobalt transport protein CorA</fullName>
    </submittedName>
</protein>
<evidence type="ECO:0000313" key="8">
    <source>
        <dbReference type="Proteomes" id="UP001141327"/>
    </source>
</evidence>
<evidence type="ECO:0000256" key="4">
    <source>
        <dbReference type="ARBA" id="ARBA00022989"/>
    </source>
</evidence>
<evidence type="ECO:0000256" key="2">
    <source>
        <dbReference type="ARBA" id="ARBA00009765"/>
    </source>
</evidence>
<name>A0ABQ8UYZ5_9EUKA</name>
<dbReference type="PANTHER" id="PTHR21535">
    <property type="entry name" value="MAGNESIUM AND COBALT TRANSPORT PROTEIN/MITOCHONDRIAL IMPORT INNER MEMBRANE TRANSLOCASE SUBUNIT TIM8"/>
    <property type="match status" value="1"/>
</dbReference>
<organism evidence="7 8">
    <name type="scientific">Paratrimastix pyriformis</name>
    <dbReference type="NCBI Taxonomy" id="342808"/>
    <lineage>
        <taxon>Eukaryota</taxon>
        <taxon>Metamonada</taxon>
        <taxon>Preaxostyla</taxon>
        <taxon>Paratrimastigidae</taxon>
        <taxon>Paratrimastix</taxon>
    </lineage>
</organism>
<reference evidence="7" key="1">
    <citation type="journal article" date="2022" name="bioRxiv">
        <title>Genomics of Preaxostyla Flagellates Illuminates Evolutionary Transitions and the Path Towards Mitochondrial Loss.</title>
        <authorList>
            <person name="Novak L.V.F."/>
            <person name="Treitli S.C."/>
            <person name="Pyrih J."/>
            <person name="Halakuc P."/>
            <person name="Pipaliya S.V."/>
            <person name="Vacek V."/>
            <person name="Brzon O."/>
            <person name="Soukal P."/>
            <person name="Eme L."/>
            <person name="Dacks J.B."/>
            <person name="Karnkowska A."/>
            <person name="Elias M."/>
            <person name="Hampl V."/>
        </authorList>
    </citation>
    <scope>NUCLEOTIDE SEQUENCE</scope>
    <source>
        <strain evidence="7">RCP-MX</strain>
    </source>
</reference>
<dbReference type="SUPFAM" id="SSF143865">
    <property type="entry name" value="CorA soluble domain-like"/>
    <property type="match status" value="2"/>
</dbReference>
<dbReference type="InterPro" id="IPR002523">
    <property type="entry name" value="MgTranspt_CorA/ZnTranspt_ZntB"/>
</dbReference>
<evidence type="ECO:0000256" key="5">
    <source>
        <dbReference type="ARBA" id="ARBA00023136"/>
    </source>
</evidence>
<comment type="caution">
    <text evidence="7">The sequence shown here is derived from an EMBL/GenBank/DDBJ whole genome shotgun (WGS) entry which is preliminary data.</text>
</comment>
<dbReference type="InterPro" id="IPR045861">
    <property type="entry name" value="CorA_cytoplasmic_dom"/>
</dbReference>
<keyword evidence="3" id="KW-0812">Transmembrane</keyword>
<dbReference type="Pfam" id="PF01544">
    <property type="entry name" value="CorA"/>
    <property type="match status" value="2"/>
</dbReference>
<accession>A0ABQ8UYZ5</accession>
<comment type="subcellular location">
    <subcellularLocation>
        <location evidence="1">Membrane</location>
        <topology evidence="1">Multi-pass membrane protein</topology>
    </subcellularLocation>
</comment>
<evidence type="ECO:0000256" key="1">
    <source>
        <dbReference type="ARBA" id="ARBA00004141"/>
    </source>
</evidence>
<evidence type="ECO:0000256" key="6">
    <source>
        <dbReference type="SAM" id="MobiDB-lite"/>
    </source>
</evidence>
<evidence type="ECO:0000313" key="7">
    <source>
        <dbReference type="EMBL" id="KAJ4462604.1"/>
    </source>
</evidence>
<evidence type="ECO:0000256" key="3">
    <source>
        <dbReference type="ARBA" id="ARBA00022692"/>
    </source>
</evidence>
<dbReference type="Proteomes" id="UP001141327">
    <property type="component" value="Unassembled WGS sequence"/>
</dbReference>
<comment type="similarity">
    <text evidence="2">Belongs to the CorA metal ion transporter (MIT) (TC 1.A.35) family.</text>
</comment>
<dbReference type="InterPro" id="IPR045863">
    <property type="entry name" value="CorA_TM1_TM2"/>
</dbReference>
<proteinExistence type="inferred from homology"/>
<keyword evidence="4" id="KW-1133">Transmembrane helix</keyword>
<dbReference type="EMBL" id="JAPMOS010000002">
    <property type="protein sequence ID" value="KAJ4462604.1"/>
    <property type="molecule type" value="Genomic_DNA"/>
</dbReference>
<sequence length="524" mass="57191">MTQVRRKKFAQKETHGFSIGYAHVERRIKTPGVLSAESGNRSVMPRFGSRKRAPTVARVVPRQKPLVVSFHGMHGCSTFSTLDDALRALSEHPPSSTAPLWIDIGGIVPPAEMGRFAAQLGIHPLTSTDCLQPDSPPKWELFDRYLFLVIYSCPPIDSDEPNLAVEIDAIVMDSLFITFHTDPEAATQKMHAILDAALAPSSGPVHLMTPLHMLLSRLSTPASTPTVPFHDRAAAQPLRLGETYTVPALAVPHLDEAATATPTPQPSPHPHEPTVAMTRDEEAAHLALIPPPLVPTPILPPVPDQRLSPPEAGSLAAPTPVTAAIASPDFSPPAASMPSPPSSGGSQGALLTPIPSPSGFAKTVPRLDTSVLLYLLLDSCVNSYMADVDRLLGEVDNLDELIQTLSFEQDDLLMRLNMDRRAVTTYRRRLLPVRDILTALTRDNIPQISLEIRRYLRDVGDHVSQMIDKLDSVRESVNNTHSNYLAQLSLDLSRSSTRMNSIMKQLTMVSTIFMPLNLIAGMWV</sequence>
<feature type="compositionally biased region" description="Low complexity" evidence="6">
    <location>
        <begin position="326"/>
        <end position="337"/>
    </location>
</feature>
<dbReference type="SUPFAM" id="SSF144083">
    <property type="entry name" value="Magnesium transport protein CorA, transmembrane region"/>
    <property type="match status" value="1"/>
</dbReference>
<feature type="region of interest" description="Disordered" evidence="6">
    <location>
        <begin position="326"/>
        <end position="349"/>
    </location>
</feature>
<dbReference type="Gene3D" id="3.30.460.20">
    <property type="entry name" value="CorA soluble domain-like"/>
    <property type="match status" value="1"/>
</dbReference>
<keyword evidence="8" id="KW-1185">Reference proteome</keyword>
<gene>
    <name evidence="7" type="ORF">PAPYR_593</name>
</gene>
<dbReference type="Gene3D" id="1.20.58.340">
    <property type="entry name" value="Magnesium transport protein CorA, transmembrane region"/>
    <property type="match status" value="2"/>
</dbReference>
<dbReference type="PANTHER" id="PTHR21535:SF51">
    <property type="entry name" value="MANGANESE RESISTANCE PROTEIN MNR2"/>
    <property type="match status" value="1"/>
</dbReference>